<feature type="transmembrane region" description="Helical" evidence="1">
    <location>
        <begin position="47"/>
        <end position="80"/>
    </location>
</feature>
<sequence>MKCPSQECQSSNVQLLSHYVDSLPPGSPNRERYAKPAGPGRSFPGALVVIVLGIAALVSGHVWAGLLAVAGGGAWGWVLYRRYEAAESARAAWSNRRICLACTEQWVP</sequence>
<keyword evidence="1" id="KW-1133">Transmembrane helix</keyword>
<comment type="caution">
    <text evidence="2">The sequence shown here is derived from an EMBL/GenBank/DDBJ whole genome shotgun (WGS) entry which is preliminary data.</text>
</comment>
<dbReference type="EMBL" id="JAFFZS010000027">
    <property type="protein sequence ID" value="MBN0047637.1"/>
    <property type="molecule type" value="Genomic_DNA"/>
</dbReference>
<gene>
    <name evidence="2" type="ORF">JS756_26720</name>
</gene>
<keyword evidence="3" id="KW-1185">Reference proteome</keyword>
<name>A0ABS2VWV8_STRAS</name>
<evidence type="ECO:0000313" key="2">
    <source>
        <dbReference type="EMBL" id="MBN0047637.1"/>
    </source>
</evidence>
<reference evidence="2 3" key="1">
    <citation type="submission" date="2021-02" db="EMBL/GenBank/DDBJ databases">
        <title>Whole genome sequencing of Streptomyces actuosus VRA1.</title>
        <authorList>
            <person name="Sen G."/>
            <person name="Sen A."/>
        </authorList>
    </citation>
    <scope>NUCLEOTIDE SEQUENCE [LARGE SCALE GENOMIC DNA]</scope>
    <source>
        <strain evidence="2 3">VRA1</strain>
    </source>
</reference>
<organism evidence="2 3">
    <name type="scientific">Streptomyces actuosus</name>
    <dbReference type="NCBI Taxonomy" id="1885"/>
    <lineage>
        <taxon>Bacteria</taxon>
        <taxon>Bacillati</taxon>
        <taxon>Actinomycetota</taxon>
        <taxon>Actinomycetes</taxon>
        <taxon>Kitasatosporales</taxon>
        <taxon>Streptomycetaceae</taxon>
        <taxon>Streptomyces</taxon>
    </lineage>
</organism>
<keyword evidence="1" id="KW-0812">Transmembrane</keyword>
<proteinExistence type="predicted"/>
<dbReference type="Proteomes" id="UP000788262">
    <property type="component" value="Unassembled WGS sequence"/>
</dbReference>
<accession>A0ABS2VWV8</accession>
<dbReference type="RefSeq" id="WP_205385766.1">
    <property type="nucleotide sequence ID" value="NZ_JAFFZS010000027.1"/>
</dbReference>
<keyword evidence="1" id="KW-0472">Membrane</keyword>
<protein>
    <submittedName>
        <fullName evidence="2">Uncharacterized protein</fullName>
    </submittedName>
</protein>
<evidence type="ECO:0000313" key="3">
    <source>
        <dbReference type="Proteomes" id="UP000788262"/>
    </source>
</evidence>
<evidence type="ECO:0000256" key="1">
    <source>
        <dbReference type="SAM" id="Phobius"/>
    </source>
</evidence>